<reference evidence="2 3" key="1">
    <citation type="journal article" date="2020" name="Mol. Plant">
        <title>The Chromosome-Based Rubber Tree Genome Provides New Insights into Spurge Genome Evolution and Rubber Biosynthesis.</title>
        <authorList>
            <person name="Liu J."/>
            <person name="Shi C."/>
            <person name="Shi C.C."/>
            <person name="Li W."/>
            <person name="Zhang Q.J."/>
            <person name="Zhang Y."/>
            <person name="Li K."/>
            <person name="Lu H.F."/>
            <person name="Shi C."/>
            <person name="Zhu S.T."/>
            <person name="Xiao Z.Y."/>
            <person name="Nan H."/>
            <person name="Yue Y."/>
            <person name="Zhu X.G."/>
            <person name="Wu Y."/>
            <person name="Hong X.N."/>
            <person name="Fan G.Y."/>
            <person name="Tong Y."/>
            <person name="Zhang D."/>
            <person name="Mao C.L."/>
            <person name="Liu Y.L."/>
            <person name="Hao S.J."/>
            <person name="Liu W.Q."/>
            <person name="Lv M.Q."/>
            <person name="Zhang H.B."/>
            <person name="Liu Y."/>
            <person name="Hu-Tang G.R."/>
            <person name="Wang J.P."/>
            <person name="Wang J.H."/>
            <person name="Sun Y.H."/>
            <person name="Ni S.B."/>
            <person name="Chen W.B."/>
            <person name="Zhang X.C."/>
            <person name="Jiao Y.N."/>
            <person name="Eichler E.E."/>
            <person name="Li G.H."/>
            <person name="Liu X."/>
            <person name="Gao L.Z."/>
        </authorList>
    </citation>
    <scope>NUCLEOTIDE SEQUENCE [LARGE SCALE GENOMIC DNA]</scope>
    <source>
        <strain evidence="3">cv. GT1</strain>
        <tissue evidence="2">Leaf</tissue>
    </source>
</reference>
<name>A0A6A6MX24_HEVBR</name>
<comment type="caution">
    <text evidence="2">The sequence shown here is derived from an EMBL/GenBank/DDBJ whole genome shotgun (WGS) entry which is preliminary data.</text>
</comment>
<sequence length="98" mass="10281">MEGISDTAVVKNEVNLDGSNPNASVSLVRSNWCSSSDDNPSSITKNTVASVTTKPSKIPSNSNVPMLGKEVLWQGEIILLAAVEALQEASAPEKLLNA</sequence>
<protein>
    <recommendedName>
        <fullName evidence="1">DUF6857 domain-containing protein</fullName>
    </recommendedName>
</protein>
<feature type="domain" description="DUF6857" evidence="1">
    <location>
        <begin position="62"/>
        <end position="97"/>
    </location>
</feature>
<dbReference type="Pfam" id="PF21647">
    <property type="entry name" value="DUF6857"/>
    <property type="match status" value="1"/>
</dbReference>
<dbReference type="EMBL" id="JAAGAX010000005">
    <property type="protein sequence ID" value="KAF2316449.1"/>
    <property type="molecule type" value="Genomic_DNA"/>
</dbReference>
<dbReference type="AlphaFoldDB" id="A0A6A6MX24"/>
<keyword evidence="3" id="KW-1185">Reference proteome</keyword>
<dbReference type="InterPro" id="IPR049172">
    <property type="entry name" value="DUF6857_pln"/>
</dbReference>
<dbReference type="Proteomes" id="UP000467840">
    <property type="component" value="Chromosome 15"/>
</dbReference>
<evidence type="ECO:0000313" key="3">
    <source>
        <dbReference type="Proteomes" id="UP000467840"/>
    </source>
</evidence>
<evidence type="ECO:0000259" key="1">
    <source>
        <dbReference type="Pfam" id="PF21647"/>
    </source>
</evidence>
<proteinExistence type="predicted"/>
<organism evidence="2 3">
    <name type="scientific">Hevea brasiliensis</name>
    <name type="common">Para rubber tree</name>
    <name type="synonym">Siphonia brasiliensis</name>
    <dbReference type="NCBI Taxonomy" id="3981"/>
    <lineage>
        <taxon>Eukaryota</taxon>
        <taxon>Viridiplantae</taxon>
        <taxon>Streptophyta</taxon>
        <taxon>Embryophyta</taxon>
        <taxon>Tracheophyta</taxon>
        <taxon>Spermatophyta</taxon>
        <taxon>Magnoliopsida</taxon>
        <taxon>eudicotyledons</taxon>
        <taxon>Gunneridae</taxon>
        <taxon>Pentapetalae</taxon>
        <taxon>rosids</taxon>
        <taxon>fabids</taxon>
        <taxon>Malpighiales</taxon>
        <taxon>Euphorbiaceae</taxon>
        <taxon>Crotonoideae</taxon>
        <taxon>Micrandreae</taxon>
        <taxon>Hevea</taxon>
    </lineage>
</organism>
<accession>A0A6A6MX24</accession>
<evidence type="ECO:0000313" key="2">
    <source>
        <dbReference type="EMBL" id="KAF2316449.1"/>
    </source>
</evidence>
<gene>
    <name evidence="2" type="ORF">GH714_041790</name>
</gene>